<feature type="transmembrane region" description="Helical" evidence="7">
    <location>
        <begin position="93"/>
        <end position="113"/>
    </location>
</feature>
<evidence type="ECO:0000256" key="7">
    <source>
        <dbReference type="SAM" id="Phobius"/>
    </source>
</evidence>
<evidence type="ECO:0000256" key="2">
    <source>
        <dbReference type="ARBA" id="ARBA00009773"/>
    </source>
</evidence>
<evidence type="ECO:0000256" key="5">
    <source>
        <dbReference type="ARBA" id="ARBA00023136"/>
    </source>
</evidence>
<keyword evidence="3 7" id="KW-0812">Transmembrane</keyword>
<feature type="transmembrane region" description="Helical" evidence="7">
    <location>
        <begin position="376"/>
        <end position="400"/>
    </location>
</feature>
<feature type="transmembrane region" description="Helical" evidence="7">
    <location>
        <begin position="275"/>
        <end position="302"/>
    </location>
</feature>
<dbReference type="Pfam" id="PF01594">
    <property type="entry name" value="AI-2E_transport"/>
    <property type="match status" value="1"/>
</dbReference>
<evidence type="ECO:0000313" key="8">
    <source>
        <dbReference type="EMBL" id="QDV15457.1"/>
    </source>
</evidence>
<comment type="subcellular location">
    <subcellularLocation>
        <location evidence="1">Membrane</location>
        <topology evidence="1">Multi-pass membrane protein</topology>
    </subcellularLocation>
</comment>
<feature type="region of interest" description="Disordered" evidence="6">
    <location>
        <begin position="158"/>
        <end position="206"/>
    </location>
</feature>
<feature type="transmembrane region" description="Helical" evidence="7">
    <location>
        <begin position="40"/>
        <end position="73"/>
    </location>
</feature>
<dbReference type="RefSeq" id="WP_145453469.1">
    <property type="nucleotide sequence ID" value="NZ_CP036317.1"/>
</dbReference>
<evidence type="ECO:0000256" key="4">
    <source>
        <dbReference type="ARBA" id="ARBA00022989"/>
    </source>
</evidence>
<accession>A0A518FGI4</accession>
<keyword evidence="4 7" id="KW-1133">Transmembrane helix</keyword>
<feature type="transmembrane region" description="Helical" evidence="7">
    <location>
        <begin position="224"/>
        <end position="242"/>
    </location>
</feature>
<evidence type="ECO:0000256" key="6">
    <source>
        <dbReference type="SAM" id="MobiDB-lite"/>
    </source>
</evidence>
<feature type="compositionally biased region" description="Low complexity" evidence="6">
    <location>
        <begin position="167"/>
        <end position="179"/>
    </location>
</feature>
<reference evidence="8 9" key="1">
    <citation type="submission" date="2019-02" db="EMBL/GenBank/DDBJ databases">
        <title>Deep-cultivation of Planctomycetes and their phenomic and genomic characterization uncovers novel biology.</title>
        <authorList>
            <person name="Wiegand S."/>
            <person name="Jogler M."/>
            <person name="Boedeker C."/>
            <person name="Pinto D."/>
            <person name="Vollmers J."/>
            <person name="Rivas-Marin E."/>
            <person name="Kohn T."/>
            <person name="Peeters S.H."/>
            <person name="Heuer A."/>
            <person name="Rast P."/>
            <person name="Oberbeckmann S."/>
            <person name="Bunk B."/>
            <person name="Jeske O."/>
            <person name="Meyerdierks A."/>
            <person name="Storesund J.E."/>
            <person name="Kallscheuer N."/>
            <person name="Luecker S."/>
            <person name="Lage O.M."/>
            <person name="Pohl T."/>
            <person name="Merkel B.J."/>
            <person name="Hornburger P."/>
            <person name="Mueller R.-W."/>
            <person name="Bruemmer F."/>
            <person name="Labrenz M."/>
            <person name="Spormann A.M."/>
            <person name="Op den Camp H."/>
            <person name="Overmann J."/>
            <person name="Amann R."/>
            <person name="Jetten M.S.M."/>
            <person name="Mascher T."/>
            <person name="Medema M.H."/>
            <person name="Devos D.P."/>
            <person name="Kaster A.-K."/>
            <person name="Ovreas L."/>
            <person name="Rohde M."/>
            <person name="Galperin M.Y."/>
            <person name="Jogler C."/>
        </authorList>
    </citation>
    <scope>NUCLEOTIDE SEQUENCE [LARGE SCALE GENOMIC DNA]</scope>
    <source>
        <strain evidence="8 9">Pan153</strain>
    </source>
</reference>
<comment type="similarity">
    <text evidence="2">Belongs to the autoinducer-2 exporter (AI-2E) (TC 2.A.86) family.</text>
</comment>
<dbReference type="PANTHER" id="PTHR21716">
    <property type="entry name" value="TRANSMEMBRANE PROTEIN"/>
    <property type="match status" value="1"/>
</dbReference>
<protein>
    <submittedName>
        <fullName evidence="8">Pheromone autoinducer 2 transporter</fullName>
    </submittedName>
</protein>
<dbReference type="GO" id="GO:0055085">
    <property type="term" value="P:transmembrane transport"/>
    <property type="evidence" value="ECO:0007669"/>
    <property type="project" value="TreeGrafter"/>
</dbReference>
<name>A0A518FGI4_9PLAN</name>
<feature type="transmembrane region" description="Helical" evidence="7">
    <location>
        <begin position="314"/>
        <end position="335"/>
    </location>
</feature>
<dbReference type="EMBL" id="CP036317">
    <property type="protein sequence ID" value="QDV15457.1"/>
    <property type="molecule type" value="Genomic_DNA"/>
</dbReference>
<evidence type="ECO:0000256" key="3">
    <source>
        <dbReference type="ARBA" id="ARBA00022692"/>
    </source>
</evidence>
<dbReference type="OrthoDB" id="9793390at2"/>
<dbReference type="InterPro" id="IPR002549">
    <property type="entry name" value="AI-2E-like"/>
</dbReference>
<evidence type="ECO:0000313" key="9">
    <source>
        <dbReference type="Proteomes" id="UP000320839"/>
    </source>
</evidence>
<sequence length="427" mass="46557">MHQAGQETSTESDQPGVRDRAVVRLKEHSQTGSSSKLAHAIIALIFVVILAAVLVVMWEVVFTLFLAILFGVFLNHSSRWLSQRTRLPYQASLASLVVALACLSAGITAFFFVQINQQVEQASQQIEKGVEQVRSWTEKYSTVRSVIRSTPFLDRRLFPESDRRQNQDTAQSDSSSSASGEQPPRQTPDEKQNTSGEASEPDLSSLKGTARQAFSFAGTMFKSTFGLVVNTVLILFVGLFLATSPTTYREGTVMLFPPERRERLRQLMIQLGDTLWHWLIGRFGSMLVTGIGAWLVLLLIGVPMAGTLGFITGLLTFIPNIGAAIAFILAILVALPQGVTTAALVVPAFIGLQLVESYVITPLIQKQQVSLPPALLISFQAIMGVLFGFLGAAIASPILAAGKVAIQELYVKDYLENQPAETEEDSD</sequence>
<dbReference type="PANTHER" id="PTHR21716:SF62">
    <property type="entry name" value="TRANSPORT PROTEIN YDBI-RELATED"/>
    <property type="match status" value="1"/>
</dbReference>
<gene>
    <name evidence="8" type="ORF">Pan153_00710</name>
</gene>
<evidence type="ECO:0000256" key="1">
    <source>
        <dbReference type="ARBA" id="ARBA00004141"/>
    </source>
</evidence>
<organism evidence="8 9">
    <name type="scientific">Gimesia panareensis</name>
    <dbReference type="NCBI Taxonomy" id="2527978"/>
    <lineage>
        <taxon>Bacteria</taxon>
        <taxon>Pseudomonadati</taxon>
        <taxon>Planctomycetota</taxon>
        <taxon>Planctomycetia</taxon>
        <taxon>Planctomycetales</taxon>
        <taxon>Planctomycetaceae</taxon>
        <taxon>Gimesia</taxon>
    </lineage>
</organism>
<keyword evidence="5 7" id="KW-0472">Membrane</keyword>
<dbReference type="Proteomes" id="UP000320839">
    <property type="component" value="Chromosome"/>
</dbReference>
<dbReference type="AlphaFoldDB" id="A0A518FGI4"/>
<proteinExistence type="inferred from homology"/>
<feature type="transmembrane region" description="Helical" evidence="7">
    <location>
        <begin position="341"/>
        <end position="364"/>
    </location>
</feature>
<dbReference type="GO" id="GO:0016020">
    <property type="term" value="C:membrane"/>
    <property type="evidence" value="ECO:0007669"/>
    <property type="project" value="UniProtKB-SubCell"/>
</dbReference>